<dbReference type="Gene3D" id="3.40.50.2000">
    <property type="entry name" value="Glycogen Phosphorylase B"/>
    <property type="match status" value="2"/>
</dbReference>
<protein>
    <submittedName>
        <fullName evidence="3">Glycosyltransferase involved in cell wall bisynthesis</fullName>
    </submittedName>
</protein>
<evidence type="ECO:0000256" key="1">
    <source>
        <dbReference type="ARBA" id="ARBA00022679"/>
    </source>
</evidence>
<dbReference type="Proteomes" id="UP000182544">
    <property type="component" value="Unassembled WGS sequence"/>
</dbReference>
<dbReference type="RefSeq" id="WP_245794871.1">
    <property type="nucleotide sequence ID" value="NZ_FPKV01000003.1"/>
</dbReference>
<gene>
    <name evidence="3" type="ORF">SAMN05428642_103527</name>
</gene>
<proteinExistence type="predicted"/>
<dbReference type="STRING" id="369401.SAMN05428642_103527"/>
<sequence>MKESKKILRVISSMNPKGGGPCQGIRNSIPELQKLGIQNDVVCLDASDSDYLEKDDFNIYAIGTSKGPWAYNENLIPWLVENALNYKAIIIHGLWQFNSYAVYKAVKTLKSKKNKAIPYYVMPHGMLDPYFQKAPERRIKAIRNWLFWKFIEGKVVNNANGILFTCEEELLLARETFIPYKPNKELNVGYGILEPPKVTIQIQKAFENTCPEVYGKPFLLFLSRIHHKKGVDILLKAYYQWVSTSNIKDPIKLVIAGPGLESNYGKELLEFINSKPILKDHIFFTGMLSGDSKWGAFYASEAFILNSHQENFGISIVESLACGKPVLISNKVNIWREIKEGHAGFVEDDTLSGTLNLFKNWEELNSLNKVKMRENAKKIFKKFYAINPAANRLKEAVIDEID</sequence>
<keyword evidence="4" id="KW-1185">Reference proteome</keyword>
<evidence type="ECO:0000313" key="4">
    <source>
        <dbReference type="Proteomes" id="UP000182544"/>
    </source>
</evidence>
<name>A0A1K2IP53_9FLAO</name>
<dbReference type="PANTHER" id="PTHR46401:SF2">
    <property type="entry name" value="GLYCOSYLTRANSFERASE WBBK-RELATED"/>
    <property type="match status" value="1"/>
</dbReference>
<feature type="domain" description="Glycosyl transferase family 1" evidence="2">
    <location>
        <begin position="215"/>
        <end position="377"/>
    </location>
</feature>
<dbReference type="Pfam" id="PF00534">
    <property type="entry name" value="Glycos_transf_1"/>
    <property type="match status" value="1"/>
</dbReference>
<reference evidence="3 4" key="1">
    <citation type="submission" date="2016-10" db="EMBL/GenBank/DDBJ databases">
        <authorList>
            <person name="de Groot N.N."/>
        </authorList>
    </citation>
    <scope>NUCLEOTIDE SEQUENCE [LARGE SCALE GENOMIC DNA]</scope>
    <source>
        <strain evidence="3 4">DSM 18180</strain>
    </source>
</reference>
<dbReference type="SUPFAM" id="SSF53756">
    <property type="entry name" value="UDP-Glycosyltransferase/glycogen phosphorylase"/>
    <property type="match status" value="1"/>
</dbReference>
<dbReference type="EMBL" id="FPKV01000003">
    <property type="protein sequence ID" value="SFZ94034.1"/>
    <property type="molecule type" value="Genomic_DNA"/>
</dbReference>
<keyword evidence="1 3" id="KW-0808">Transferase</keyword>
<organism evidence="3 4">
    <name type="scientific">Flaviramulus basaltis</name>
    <dbReference type="NCBI Taxonomy" id="369401"/>
    <lineage>
        <taxon>Bacteria</taxon>
        <taxon>Pseudomonadati</taxon>
        <taxon>Bacteroidota</taxon>
        <taxon>Flavobacteriia</taxon>
        <taxon>Flavobacteriales</taxon>
        <taxon>Flavobacteriaceae</taxon>
        <taxon>Flaviramulus</taxon>
    </lineage>
</organism>
<dbReference type="PANTHER" id="PTHR46401">
    <property type="entry name" value="GLYCOSYLTRANSFERASE WBBK-RELATED"/>
    <property type="match status" value="1"/>
</dbReference>
<dbReference type="InterPro" id="IPR001296">
    <property type="entry name" value="Glyco_trans_1"/>
</dbReference>
<dbReference type="AlphaFoldDB" id="A0A1K2IP53"/>
<evidence type="ECO:0000259" key="2">
    <source>
        <dbReference type="Pfam" id="PF00534"/>
    </source>
</evidence>
<evidence type="ECO:0000313" key="3">
    <source>
        <dbReference type="EMBL" id="SFZ94034.1"/>
    </source>
</evidence>
<accession>A0A1K2IP53</accession>
<dbReference type="GO" id="GO:0016757">
    <property type="term" value="F:glycosyltransferase activity"/>
    <property type="evidence" value="ECO:0007669"/>
    <property type="project" value="InterPro"/>
</dbReference>